<dbReference type="Pfam" id="PF13408">
    <property type="entry name" value="Zn_ribbon_recom"/>
    <property type="match status" value="1"/>
</dbReference>
<dbReference type="InterPro" id="IPR050639">
    <property type="entry name" value="SSR_resolvase"/>
</dbReference>
<evidence type="ECO:0000256" key="5">
    <source>
        <dbReference type="SAM" id="Coils"/>
    </source>
</evidence>
<dbReference type="Gene3D" id="3.90.1750.20">
    <property type="entry name" value="Putative Large Serine Recombinase, Chain B, Domain 2"/>
    <property type="match status" value="1"/>
</dbReference>
<feature type="domain" description="Recombinase" evidence="7">
    <location>
        <begin position="158"/>
        <end position="278"/>
    </location>
</feature>
<organism evidence="8 9">
    <name type="scientific">Clostridium carnis</name>
    <dbReference type="NCBI Taxonomy" id="1530"/>
    <lineage>
        <taxon>Bacteria</taxon>
        <taxon>Bacillati</taxon>
        <taxon>Bacillota</taxon>
        <taxon>Clostridia</taxon>
        <taxon>Eubacteriales</taxon>
        <taxon>Clostridiaceae</taxon>
        <taxon>Clostridium</taxon>
    </lineage>
</organism>
<feature type="coiled-coil region" evidence="5">
    <location>
        <begin position="425"/>
        <end position="482"/>
    </location>
</feature>
<evidence type="ECO:0000256" key="4">
    <source>
        <dbReference type="PROSITE-ProRule" id="PRU10137"/>
    </source>
</evidence>
<dbReference type="SMART" id="SM00857">
    <property type="entry name" value="Resolvase"/>
    <property type="match status" value="1"/>
</dbReference>
<keyword evidence="2" id="KW-0238">DNA-binding</keyword>
<dbReference type="PANTHER" id="PTHR30461:SF23">
    <property type="entry name" value="DNA RECOMBINASE-RELATED"/>
    <property type="match status" value="1"/>
</dbReference>
<dbReference type="RefSeq" id="WP_125148243.1">
    <property type="nucleotide sequence ID" value="NZ_UYIN01000004.1"/>
</dbReference>
<comment type="caution">
    <text evidence="8">The sequence shown here is derived from an EMBL/GenBank/DDBJ whole genome shotgun (WGS) entry which is preliminary data.</text>
</comment>
<protein>
    <submittedName>
        <fullName evidence="8">Resolvase</fullName>
    </submittedName>
</protein>
<dbReference type="PROSITE" id="PS51736">
    <property type="entry name" value="RECOMBINASES_3"/>
    <property type="match status" value="1"/>
</dbReference>
<dbReference type="EMBL" id="UYIN01000004">
    <property type="protein sequence ID" value="VDG71142.1"/>
    <property type="molecule type" value="Genomic_DNA"/>
</dbReference>
<evidence type="ECO:0000313" key="8">
    <source>
        <dbReference type="EMBL" id="VDG71142.1"/>
    </source>
</evidence>
<dbReference type="Gene3D" id="1.10.10.10">
    <property type="entry name" value="Winged helix-like DNA-binding domain superfamily/Winged helix DNA-binding domain"/>
    <property type="match status" value="1"/>
</dbReference>
<dbReference type="Pfam" id="PF07508">
    <property type="entry name" value="Recombinase"/>
    <property type="match status" value="1"/>
</dbReference>
<keyword evidence="1" id="KW-0229">DNA integration</keyword>
<keyword evidence="9" id="KW-1185">Reference proteome</keyword>
<dbReference type="InterPro" id="IPR038109">
    <property type="entry name" value="DNA_bind_recomb_sf"/>
</dbReference>
<dbReference type="PROSITE" id="PS51737">
    <property type="entry name" value="RECOMBINASE_DNA_BIND"/>
    <property type="match status" value="1"/>
</dbReference>
<reference evidence="8 9" key="1">
    <citation type="submission" date="2018-11" db="EMBL/GenBank/DDBJ databases">
        <authorList>
            <consortium name="Pathogen Informatics"/>
        </authorList>
    </citation>
    <scope>NUCLEOTIDE SEQUENCE [LARGE SCALE GENOMIC DNA]</scope>
    <source>
        <strain evidence="8 9">NCTC10913</strain>
    </source>
</reference>
<dbReference type="Pfam" id="PF00239">
    <property type="entry name" value="Resolvase"/>
    <property type="match status" value="1"/>
</dbReference>
<dbReference type="CDD" id="cd03768">
    <property type="entry name" value="SR_ResInv"/>
    <property type="match status" value="1"/>
</dbReference>
<evidence type="ECO:0000256" key="2">
    <source>
        <dbReference type="ARBA" id="ARBA00023125"/>
    </source>
</evidence>
<keyword evidence="5" id="KW-0175">Coiled coil</keyword>
<evidence type="ECO:0000259" key="7">
    <source>
        <dbReference type="PROSITE" id="PS51737"/>
    </source>
</evidence>
<dbReference type="PROSITE" id="PS00397">
    <property type="entry name" value="RECOMBINASES_1"/>
    <property type="match status" value="1"/>
</dbReference>
<feature type="domain" description="Resolvase/invertase-type recombinase catalytic" evidence="6">
    <location>
        <begin position="3"/>
        <end position="150"/>
    </location>
</feature>
<dbReference type="InterPro" id="IPR036388">
    <property type="entry name" value="WH-like_DNA-bd_sf"/>
</dbReference>
<dbReference type="InterPro" id="IPR025827">
    <property type="entry name" value="Zn_ribbon_recom_dom"/>
</dbReference>
<feature type="active site" description="O-(5'-phospho-DNA)-serine intermediate" evidence="4">
    <location>
        <position position="11"/>
    </location>
</feature>
<dbReference type="Gene3D" id="3.40.50.1390">
    <property type="entry name" value="Resolvase, N-terminal catalytic domain"/>
    <property type="match status" value="1"/>
</dbReference>
<dbReference type="PANTHER" id="PTHR30461">
    <property type="entry name" value="DNA-INVERTASE FROM LAMBDOID PROPHAGE"/>
    <property type="match status" value="1"/>
</dbReference>
<evidence type="ECO:0000256" key="1">
    <source>
        <dbReference type="ARBA" id="ARBA00022908"/>
    </source>
</evidence>
<dbReference type="InterPro" id="IPR006118">
    <property type="entry name" value="Recombinase_CS"/>
</dbReference>
<dbReference type="InterPro" id="IPR006119">
    <property type="entry name" value="Resolv_N"/>
</dbReference>
<dbReference type="SUPFAM" id="SSF53041">
    <property type="entry name" value="Resolvase-like"/>
    <property type="match status" value="1"/>
</dbReference>
<sequence>MKKAALYIRVSTTYQIDKDSLPLQREKLINYCQYALDINDYVIFEDAGYSAKNTDRPAFQDMITRIKQKEFTQLIVWKIDRISRNLIDFCNMYEELKKYNCEFISVNDKFDTSTATGEAMLKLVLVFAELERNLDSERVTFVMLNRAEKGLWNGGSVPLGYKYTDKGKFPIIEPNDANTIKYIYSLYLDFNSTLKVASKLNDEKIKTKRGGKWTGKTVNDILRNPFYIGTYRYNVKTSGSRRWKDKDEWIVVKNNHEGIIEQALFDKVNSMLTQNYRWNNNSQRLKIHTHIFSQILTCGKCGSSFIAGLDTARSDGYRPSRYTCYSNKQQVNYESCNNFVSDITLLPFILNYISNFINLQNRITSKHSLRDIERILLRGKFFIDVECIDRKSLEETFLYFSLGFDDSNYTNTSSSIKQNILNPELNELKKEKQKYETALKRLEDLYLYDEHEMSTKDYFFKKRDITSNLDEINQKIASLNTTKPSSYDINFLKNASHFLISNKLIEKRDIDYRHLLNIVDKETIRDFINTVINQITIYDKKVSSITFKNGITHKFIYKTKSSQIAKPKEKFLYKSFENDVIEYLKENKSISRKEIEGLVNISRFSATSILEDLLANNIVEKKGNSVATRYFYIEK</sequence>
<gene>
    <name evidence="8" type="primary">hin_1</name>
    <name evidence="8" type="ORF">NCTC10913_01501</name>
</gene>
<accession>A0ABY6SRM3</accession>
<proteinExistence type="predicted"/>
<keyword evidence="3" id="KW-0233">DNA recombination</keyword>
<name>A0ABY6SRM3_9CLOT</name>
<evidence type="ECO:0000259" key="6">
    <source>
        <dbReference type="PROSITE" id="PS51736"/>
    </source>
</evidence>
<dbReference type="Proteomes" id="UP000277570">
    <property type="component" value="Unassembled WGS sequence"/>
</dbReference>
<dbReference type="InterPro" id="IPR011109">
    <property type="entry name" value="DNA_bind_recombinase_dom"/>
</dbReference>
<dbReference type="InterPro" id="IPR036162">
    <property type="entry name" value="Resolvase-like_N_sf"/>
</dbReference>
<evidence type="ECO:0000256" key="3">
    <source>
        <dbReference type="ARBA" id="ARBA00023172"/>
    </source>
</evidence>
<evidence type="ECO:0000313" key="9">
    <source>
        <dbReference type="Proteomes" id="UP000277570"/>
    </source>
</evidence>